<keyword evidence="6 8" id="KW-0472">Membrane</keyword>
<comment type="similarity">
    <text evidence="8">Belongs to the FtsL family.</text>
</comment>
<gene>
    <name evidence="8 10" type="primary">ftsL</name>
    <name evidence="10" type="ORF">EKG39_17215</name>
</gene>
<dbReference type="AlphaFoldDB" id="A0A3S0I7K9"/>
<accession>A0A3S0I7K9</accession>
<keyword evidence="3 8" id="KW-0132">Cell division</keyword>
<proteinExistence type="inferred from homology"/>
<dbReference type="Proteomes" id="UP000282060">
    <property type="component" value="Unassembled WGS sequence"/>
</dbReference>
<name>A0A3S0I7K9_9GAMM</name>
<dbReference type="Pfam" id="PF04999">
    <property type="entry name" value="FtsL"/>
    <property type="match status" value="1"/>
</dbReference>
<comment type="function">
    <text evidence="8">Essential cell division protein. May link together the upstream cell division proteins, which are predominantly cytoplasmic, with the downstream cell division proteins, which are predominantly periplasmic.</text>
</comment>
<evidence type="ECO:0000313" key="10">
    <source>
        <dbReference type="EMBL" id="RTR29252.1"/>
    </source>
</evidence>
<evidence type="ECO:0000256" key="4">
    <source>
        <dbReference type="ARBA" id="ARBA00022692"/>
    </source>
</evidence>
<evidence type="ECO:0000256" key="9">
    <source>
        <dbReference type="NCBIfam" id="TIGR02209"/>
    </source>
</evidence>
<dbReference type="OrthoDB" id="6196803at2"/>
<comment type="caution">
    <text evidence="10">The sequence shown here is derived from an EMBL/GenBank/DDBJ whole genome shotgun (WGS) entry which is preliminary data.</text>
</comment>
<keyword evidence="7 8" id="KW-0131">Cell cycle</keyword>
<dbReference type="GO" id="GO:0032153">
    <property type="term" value="C:cell division site"/>
    <property type="evidence" value="ECO:0007669"/>
    <property type="project" value="UniProtKB-UniRule"/>
</dbReference>
<comment type="subunit">
    <text evidence="8">Part of a complex composed of FtsB, FtsL and FtsQ.</text>
</comment>
<dbReference type="GO" id="GO:0043093">
    <property type="term" value="P:FtsZ-dependent cytokinesis"/>
    <property type="evidence" value="ECO:0007669"/>
    <property type="project" value="UniProtKB-UniRule"/>
</dbReference>
<reference evidence="10 11" key="1">
    <citation type="submission" date="2018-12" db="EMBL/GenBank/DDBJ databases">
        <authorList>
            <person name="Yu L."/>
        </authorList>
    </citation>
    <scope>NUCLEOTIDE SEQUENCE [LARGE SCALE GENOMIC DNA]</scope>
    <source>
        <strain evidence="10 11">HAW-EB5</strain>
    </source>
</reference>
<evidence type="ECO:0000256" key="8">
    <source>
        <dbReference type="HAMAP-Rule" id="MF_00910"/>
    </source>
</evidence>
<evidence type="ECO:0000256" key="2">
    <source>
        <dbReference type="ARBA" id="ARBA00022475"/>
    </source>
</evidence>
<protein>
    <recommendedName>
        <fullName evidence="8 9">Cell division protein FtsL</fullName>
    </recommendedName>
</protein>
<evidence type="ECO:0000313" key="11">
    <source>
        <dbReference type="Proteomes" id="UP000282060"/>
    </source>
</evidence>
<dbReference type="PANTHER" id="PTHR37479:SF1">
    <property type="entry name" value="CELL DIVISION PROTEIN FTSL"/>
    <property type="match status" value="1"/>
</dbReference>
<evidence type="ECO:0000256" key="1">
    <source>
        <dbReference type="ARBA" id="ARBA00004401"/>
    </source>
</evidence>
<dbReference type="HAMAP" id="MF_00910">
    <property type="entry name" value="FtsL"/>
    <property type="match status" value="1"/>
</dbReference>
<dbReference type="NCBIfam" id="TIGR02209">
    <property type="entry name" value="ftsL_broad"/>
    <property type="match status" value="1"/>
</dbReference>
<dbReference type="PANTHER" id="PTHR37479">
    <property type="entry name" value="CELL DIVISION PROTEIN FTSL"/>
    <property type="match status" value="1"/>
</dbReference>
<dbReference type="GO" id="GO:0005886">
    <property type="term" value="C:plasma membrane"/>
    <property type="evidence" value="ECO:0007669"/>
    <property type="project" value="UniProtKB-SubCell"/>
</dbReference>
<comment type="subcellular location">
    <subcellularLocation>
        <location evidence="8">Cell inner membrane</location>
        <topology evidence="8">Single-pass type II membrane protein</topology>
    </subcellularLocation>
    <subcellularLocation>
        <location evidence="1">Cell membrane</location>
        <topology evidence="1">Single-pass type II membrane protein</topology>
    </subcellularLocation>
    <text evidence="8">Localizes to the division septum where it forms a ring structure.</text>
</comment>
<dbReference type="InterPro" id="IPR011922">
    <property type="entry name" value="Cell_div_FtsL"/>
</dbReference>
<keyword evidence="11" id="KW-1185">Reference proteome</keyword>
<keyword evidence="4 8" id="KW-0812">Transmembrane</keyword>
<sequence>MSKSQLNLPRIVLLDLWHHKWVLLLGIAVMVNAVAVVYTSHVSRKYTTQWDQMLQERDRLDIEWRNLLLEEQSQSEHSRITRFATKELEMSRPLPKEEVVVRVP</sequence>
<keyword evidence="8" id="KW-0997">Cell inner membrane</keyword>
<dbReference type="EMBL" id="RXNV01000010">
    <property type="protein sequence ID" value="RTR29252.1"/>
    <property type="molecule type" value="Genomic_DNA"/>
</dbReference>
<evidence type="ECO:0000256" key="7">
    <source>
        <dbReference type="ARBA" id="ARBA00023306"/>
    </source>
</evidence>
<evidence type="ECO:0000256" key="5">
    <source>
        <dbReference type="ARBA" id="ARBA00022989"/>
    </source>
</evidence>
<organism evidence="10 11">
    <name type="scientific">Shewanella atlantica</name>
    <dbReference type="NCBI Taxonomy" id="271099"/>
    <lineage>
        <taxon>Bacteria</taxon>
        <taxon>Pseudomonadati</taxon>
        <taxon>Pseudomonadota</taxon>
        <taxon>Gammaproteobacteria</taxon>
        <taxon>Alteromonadales</taxon>
        <taxon>Shewanellaceae</taxon>
        <taxon>Shewanella</taxon>
    </lineage>
</organism>
<feature type="transmembrane region" description="Helical" evidence="8">
    <location>
        <begin position="21"/>
        <end position="39"/>
    </location>
</feature>
<evidence type="ECO:0000256" key="3">
    <source>
        <dbReference type="ARBA" id="ARBA00022618"/>
    </source>
</evidence>
<dbReference type="RefSeq" id="WP_126507227.1">
    <property type="nucleotide sequence ID" value="NZ_RXNV01000010.1"/>
</dbReference>
<keyword evidence="5 8" id="KW-1133">Transmembrane helix</keyword>
<keyword evidence="2 8" id="KW-1003">Cell membrane</keyword>
<evidence type="ECO:0000256" key="6">
    <source>
        <dbReference type="ARBA" id="ARBA00023136"/>
    </source>
</evidence>